<accession>A0A2A2AC04</accession>
<feature type="binding site" evidence="6 8">
    <location>
        <begin position="78"/>
        <end position="83"/>
    </location>
    <ligand>
        <name>FMN</name>
        <dbReference type="ChEBI" id="CHEBI:58210"/>
    </ligand>
</feature>
<keyword evidence="3 6" id="KW-0288">FMN</keyword>
<reference evidence="11 12" key="1">
    <citation type="submission" date="2017-08" db="EMBL/GenBank/DDBJ databases">
        <title>WGS of Clinical strains of the CDC Group NO-1 linked to zoonotic infections in humans.</title>
        <authorList>
            <person name="Bernier A.-M."/>
            <person name="Bernard K."/>
        </authorList>
    </citation>
    <scope>NUCLEOTIDE SEQUENCE [LARGE SCALE GENOMIC DNA]</scope>
    <source>
        <strain evidence="11 12">NML03-0146</strain>
    </source>
</reference>
<dbReference type="GO" id="GO:0008615">
    <property type="term" value="P:pyridoxine biosynthetic process"/>
    <property type="evidence" value="ECO:0007669"/>
    <property type="project" value="UniProtKB-UniRule"/>
</dbReference>
<dbReference type="NCBIfam" id="NF004231">
    <property type="entry name" value="PRK05679.1"/>
    <property type="match status" value="1"/>
</dbReference>
<sequence>MSATPSHQPPPQAPQTAGLDLAAMRQNYTLAELCEQQAPAEPAALFDAWLQQAVQAQLHEPNAMTLATVGSDLRPSARIVLLKGHDARGLVWFTNYHSRKGQELAGNPQAALLFYWGPLQRSVRIEGVVEQIAGEDSASYFDSRPLASRIGALASPQSQPVASRQALDEAFARIEAELAASGQAPQRPPFWGGYRLRPSYWEFWQGRSGRLHDRIAYLRPAQGAGAVAWQRQRLAP</sequence>
<evidence type="ECO:0000313" key="11">
    <source>
        <dbReference type="EMBL" id="PAT36070.1"/>
    </source>
</evidence>
<comment type="similarity">
    <text evidence="1 6">Belongs to the pyridoxamine 5'-phosphate oxidase family.</text>
</comment>
<dbReference type="Pfam" id="PF01243">
    <property type="entry name" value="PNPOx_N"/>
    <property type="match status" value="1"/>
</dbReference>
<dbReference type="InterPro" id="IPR000659">
    <property type="entry name" value="Pyridox_Oxase"/>
</dbReference>
<dbReference type="EC" id="1.4.3.5" evidence="6"/>
<dbReference type="AlphaFoldDB" id="A0A2A2AC04"/>
<feature type="binding site" evidence="6 8">
    <location>
        <position position="100"/>
    </location>
    <ligand>
        <name>FMN</name>
        <dbReference type="ChEBI" id="CHEBI:58210"/>
    </ligand>
</feature>
<dbReference type="Proteomes" id="UP000217999">
    <property type="component" value="Unassembled WGS sequence"/>
</dbReference>
<name>A0A2A2AC04_9BURK</name>
<dbReference type="Gene3D" id="2.30.110.10">
    <property type="entry name" value="Electron Transport, Fmn-binding Protein, Chain A"/>
    <property type="match status" value="1"/>
</dbReference>
<evidence type="ECO:0000256" key="3">
    <source>
        <dbReference type="ARBA" id="ARBA00022643"/>
    </source>
</evidence>
<dbReference type="EMBL" id="NSJF01000001">
    <property type="protein sequence ID" value="PAT36070.1"/>
    <property type="molecule type" value="Genomic_DNA"/>
</dbReference>
<dbReference type="SUPFAM" id="SSF50475">
    <property type="entry name" value="FMN-binding split barrel"/>
    <property type="match status" value="1"/>
</dbReference>
<dbReference type="PROSITE" id="PS01064">
    <property type="entry name" value="PYRIDOX_OXIDASE"/>
    <property type="match status" value="1"/>
</dbReference>
<comment type="pathway">
    <text evidence="6">Cofactor metabolism; pyridoxal 5'-phosphate salvage; pyridoxal 5'-phosphate from pyridoxamine 5'-phosphate: step 1/1.</text>
</comment>
<dbReference type="NCBIfam" id="TIGR00558">
    <property type="entry name" value="pdxH"/>
    <property type="match status" value="1"/>
</dbReference>
<dbReference type="Pfam" id="PF10590">
    <property type="entry name" value="PNP_phzG_C"/>
    <property type="match status" value="1"/>
</dbReference>
<evidence type="ECO:0000259" key="9">
    <source>
        <dbReference type="Pfam" id="PF01243"/>
    </source>
</evidence>
<keyword evidence="5 6" id="KW-0664">Pyridoxine biosynthesis</keyword>
<dbReference type="UniPathway" id="UPA01068">
    <property type="reaction ID" value="UER00304"/>
</dbReference>
<evidence type="ECO:0000256" key="2">
    <source>
        <dbReference type="ARBA" id="ARBA00022630"/>
    </source>
</evidence>
<evidence type="ECO:0000256" key="5">
    <source>
        <dbReference type="ARBA" id="ARBA00023096"/>
    </source>
</evidence>
<gene>
    <name evidence="6 11" type="primary">pdxH</name>
    <name evidence="11" type="ORF">CK620_02295</name>
</gene>
<feature type="binding site" evidence="6 8">
    <location>
        <position position="204"/>
    </location>
    <ligand>
        <name>FMN</name>
        <dbReference type="ChEBI" id="CHEBI:58210"/>
    </ligand>
</feature>
<evidence type="ECO:0000256" key="1">
    <source>
        <dbReference type="ARBA" id="ARBA00007301"/>
    </source>
</evidence>
<proteinExistence type="inferred from homology"/>
<feature type="domain" description="Pyridoxine 5'-phosphate oxidase dimerisation C-terminal" evidence="10">
    <location>
        <begin position="191"/>
        <end position="236"/>
    </location>
</feature>
<feature type="binding site" evidence="6 7">
    <location>
        <position position="83"/>
    </location>
    <ligand>
        <name>substrate</name>
    </ligand>
</feature>
<comment type="pathway">
    <text evidence="6">Cofactor metabolism; pyridoxal 5'-phosphate salvage; pyridoxal 5'-phosphate from pyridoxine 5'-phosphate: step 1/1.</text>
</comment>
<feature type="binding site" evidence="7">
    <location>
        <begin position="25"/>
        <end position="28"/>
    </location>
    <ligand>
        <name>substrate</name>
    </ligand>
</feature>
<feature type="binding site" evidence="6 8">
    <location>
        <position position="214"/>
    </location>
    <ligand>
        <name>FMN</name>
        <dbReference type="ChEBI" id="CHEBI:58210"/>
    </ligand>
</feature>
<comment type="caution">
    <text evidence="6">Lacks conserved residue(s) required for the propagation of feature annotation.</text>
</comment>
<evidence type="ECO:0000256" key="6">
    <source>
        <dbReference type="HAMAP-Rule" id="MF_01629"/>
    </source>
</evidence>
<protein>
    <recommendedName>
        <fullName evidence="6">Pyridoxine/pyridoxamine 5'-phosphate oxidase</fullName>
        <ecNumber evidence="6">1.4.3.5</ecNumber>
    </recommendedName>
    <alternativeName>
        <fullName evidence="6">PNP/PMP oxidase</fullName>
        <shortName evidence="6">PNPOx</shortName>
    </alternativeName>
    <alternativeName>
        <fullName evidence="6">Pyridoxal 5'-phosphate synthase</fullName>
    </alternativeName>
</protein>
<feature type="binding site" evidence="6 7">
    <location>
        <position position="144"/>
    </location>
    <ligand>
        <name>substrate</name>
    </ligand>
</feature>
<dbReference type="PANTHER" id="PTHR10851:SF0">
    <property type="entry name" value="PYRIDOXINE-5'-PHOSPHATE OXIDASE"/>
    <property type="match status" value="1"/>
</dbReference>
<dbReference type="GO" id="GO:0010181">
    <property type="term" value="F:FMN binding"/>
    <property type="evidence" value="ECO:0007669"/>
    <property type="project" value="UniProtKB-UniRule"/>
</dbReference>
<comment type="catalytic activity">
    <reaction evidence="6">
        <text>pyridoxine 5'-phosphate + O2 = pyridoxal 5'-phosphate + H2O2</text>
        <dbReference type="Rhea" id="RHEA:15149"/>
        <dbReference type="ChEBI" id="CHEBI:15379"/>
        <dbReference type="ChEBI" id="CHEBI:16240"/>
        <dbReference type="ChEBI" id="CHEBI:58589"/>
        <dbReference type="ChEBI" id="CHEBI:597326"/>
        <dbReference type="EC" id="1.4.3.5"/>
    </reaction>
</comment>
<feature type="domain" description="Pyridoxamine 5'-phosphate oxidase N-terminal" evidence="9">
    <location>
        <begin position="50"/>
        <end position="175"/>
    </location>
</feature>
<comment type="cofactor">
    <cofactor evidence="6 8">
        <name>FMN</name>
        <dbReference type="ChEBI" id="CHEBI:58210"/>
    </cofactor>
    <text evidence="6 8">Binds 1 FMN per subunit.</text>
</comment>
<dbReference type="RefSeq" id="WP_095548910.1">
    <property type="nucleotide sequence ID" value="NZ_NSJF01000001.1"/>
</dbReference>
<organism evidence="11 12">
    <name type="scientific">Vandammella animalimorsus</name>
    <dbReference type="NCBI Taxonomy" id="2029117"/>
    <lineage>
        <taxon>Bacteria</taxon>
        <taxon>Pseudomonadati</taxon>
        <taxon>Pseudomonadota</taxon>
        <taxon>Betaproteobacteria</taxon>
        <taxon>Burkholderiales</taxon>
        <taxon>Comamonadaceae</taxon>
        <taxon>Vandammella</taxon>
    </lineage>
</organism>
<evidence type="ECO:0000259" key="10">
    <source>
        <dbReference type="Pfam" id="PF10590"/>
    </source>
</evidence>
<dbReference type="HAMAP" id="MF_01629">
    <property type="entry name" value="PdxH"/>
    <property type="match status" value="1"/>
</dbReference>
<feature type="binding site" evidence="6 7">
    <location>
        <position position="148"/>
    </location>
    <ligand>
        <name>substrate</name>
    </ligand>
</feature>
<dbReference type="GO" id="GO:0004733">
    <property type="term" value="F:pyridoxamine phosphate oxidase activity"/>
    <property type="evidence" value="ECO:0007669"/>
    <property type="project" value="UniProtKB-UniRule"/>
</dbReference>
<feature type="binding site" evidence="6 7">
    <location>
        <begin position="210"/>
        <end position="212"/>
    </location>
    <ligand>
        <name>substrate</name>
    </ligand>
</feature>
<dbReference type="InterPro" id="IPR019740">
    <property type="entry name" value="Pyridox_Oxase_CS"/>
</dbReference>
<keyword evidence="2 6" id="KW-0285">Flavoprotein</keyword>
<keyword evidence="4 6" id="KW-0560">Oxidoreductase</keyword>
<dbReference type="PANTHER" id="PTHR10851">
    <property type="entry name" value="PYRIDOXINE-5-PHOSPHATE OXIDASE"/>
    <property type="match status" value="1"/>
</dbReference>
<dbReference type="InterPro" id="IPR012349">
    <property type="entry name" value="Split_barrel_FMN-bd"/>
</dbReference>
<evidence type="ECO:0000313" key="12">
    <source>
        <dbReference type="Proteomes" id="UP000217999"/>
    </source>
</evidence>
<dbReference type="InterPro" id="IPR011576">
    <property type="entry name" value="Pyridox_Oxase_N"/>
</dbReference>
<comment type="function">
    <text evidence="6">Catalyzes the oxidation of either pyridoxine 5'-phosphate (PNP) or pyridoxamine 5'-phosphate (PMP) into pyridoxal 5'-phosphate (PLP).</text>
</comment>
<comment type="caution">
    <text evidence="11">The sequence shown here is derived from an EMBL/GenBank/DDBJ whole genome shotgun (WGS) entry which is preliminary data.</text>
</comment>
<evidence type="ECO:0000256" key="7">
    <source>
        <dbReference type="PIRSR" id="PIRSR000190-1"/>
    </source>
</evidence>
<feature type="binding site" evidence="6 7">
    <location>
        <position position="140"/>
    </location>
    <ligand>
        <name>substrate</name>
    </ligand>
</feature>
<feature type="binding site" evidence="6 8">
    <location>
        <begin position="93"/>
        <end position="94"/>
    </location>
    <ligand>
        <name>FMN</name>
        <dbReference type="ChEBI" id="CHEBI:58210"/>
    </ligand>
</feature>
<dbReference type="PIRSF" id="PIRSF000190">
    <property type="entry name" value="Pyd_amn-ph_oxd"/>
    <property type="match status" value="1"/>
</dbReference>
<evidence type="ECO:0000256" key="8">
    <source>
        <dbReference type="PIRSR" id="PIRSR000190-2"/>
    </source>
</evidence>
<feature type="binding site" evidence="6 8">
    <location>
        <begin position="157"/>
        <end position="158"/>
    </location>
    <ligand>
        <name>FMN</name>
        <dbReference type="ChEBI" id="CHEBI:58210"/>
    </ligand>
</feature>
<evidence type="ECO:0000256" key="4">
    <source>
        <dbReference type="ARBA" id="ARBA00023002"/>
    </source>
</evidence>
<comment type="subunit">
    <text evidence="6">Homodimer.</text>
</comment>
<feature type="binding site" evidence="6 8">
    <location>
        <position position="99"/>
    </location>
    <ligand>
        <name>FMN</name>
        <dbReference type="ChEBI" id="CHEBI:58210"/>
    </ligand>
</feature>
<comment type="catalytic activity">
    <reaction evidence="6">
        <text>pyridoxamine 5'-phosphate + O2 + H2O = pyridoxal 5'-phosphate + H2O2 + NH4(+)</text>
        <dbReference type="Rhea" id="RHEA:15817"/>
        <dbReference type="ChEBI" id="CHEBI:15377"/>
        <dbReference type="ChEBI" id="CHEBI:15379"/>
        <dbReference type="ChEBI" id="CHEBI:16240"/>
        <dbReference type="ChEBI" id="CHEBI:28938"/>
        <dbReference type="ChEBI" id="CHEBI:58451"/>
        <dbReference type="ChEBI" id="CHEBI:597326"/>
        <dbReference type="EC" id="1.4.3.5"/>
    </reaction>
</comment>
<dbReference type="InterPro" id="IPR019576">
    <property type="entry name" value="Pyridoxamine_oxidase_dimer_C"/>
</dbReference>